<name>A0A8J3ARU7_9BURK</name>
<reference evidence="8" key="1">
    <citation type="journal article" date="2019" name="Int. J. Syst. Evol. Microbiol.">
        <title>The Global Catalogue of Microorganisms (GCM) 10K type strain sequencing project: providing services to taxonomists for standard genome sequencing and annotation.</title>
        <authorList>
            <consortium name="The Broad Institute Genomics Platform"/>
            <consortium name="The Broad Institute Genome Sequencing Center for Infectious Disease"/>
            <person name="Wu L."/>
            <person name="Ma J."/>
        </authorList>
    </citation>
    <scope>NUCLEOTIDE SEQUENCE [LARGE SCALE GENOMIC DNA]</scope>
    <source>
        <strain evidence="8">CCM 2767</strain>
    </source>
</reference>
<evidence type="ECO:0000259" key="6">
    <source>
        <dbReference type="Pfam" id="PF08479"/>
    </source>
</evidence>
<keyword evidence="8" id="KW-1185">Reference proteome</keyword>
<dbReference type="PANTHER" id="PTHR34597">
    <property type="entry name" value="SLR1661 PROTEIN"/>
    <property type="match status" value="1"/>
</dbReference>
<feature type="domain" description="Polypeptide-transport-associated ShlB-type" evidence="6">
    <location>
        <begin position="54"/>
        <end position="129"/>
    </location>
</feature>
<dbReference type="Proteomes" id="UP000642180">
    <property type="component" value="Unassembled WGS sequence"/>
</dbReference>
<dbReference type="InterPro" id="IPR005565">
    <property type="entry name" value="Hemolysn_activator_HlyB_C"/>
</dbReference>
<keyword evidence="1" id="KW-1134">Transmembrane beta strand</keyword>
<dbReference type="Pfam" id="PF03865">
    <property type="entry name" value="ShlB"/>
    <property type="match status" value="1"/>
</dbReference>
<feature type="domain" description="Haemolysin activator HlyB C-terminal" evidence="5">
    <location>
        <begin position="201"/>
        <end position="471"/>
    </location>
</feature>
<evidence type="ECO:0000256" key="2">
    <source>
        <dbReference type="ARBA" id="ARBA00022692"/>
    </source>
</evidence>
<gene>
    <name evidence="7" type="primary">hxuB</name>
    <name evidence="7" type="ORF">GCM10008066_14450</name>
</gene>
<dbReference type="Gene3D" id="3.10.20.310">
    <property type="entry name" value="membrane protein fhac"/>
    <property type="match status" value="1"/>
</dbReference>
<sequence>MLHGSSLAADPPITPGSVLDTVMPPKPRLPSTPAQVVLPAQAAPSQHEPRAKRFRVNAFRFSGNTVYQERSLKRLVERFVDQELNLYDLNKAADTVTDFYHSRGYRLARAIVPAQKVENGIVNIQVIEGRMGKVTLSGNQRFSSPFILARTPLLTKGTLVTTDKLENTLLLLNDIPGLNTKVTLSPGTEFGATDAEIGLTEKLFSGYVGINNHGREETGQHKLEFGLNLLSPFGWGDQLSISGSSTDHQLVKYWKAGYSIPLNTIGTRLAFSASKVEYQVSGDLSALGINGDVNTKEMLVSHPLVRTRNHNEFLSLGVKRNELSQSALGFSIADSRINILTAGYQVNHIHEDAAITNLSLSLATNFKSVKTTEQQNAMYARLEMDVNHTAAFTPKWDLFLRANYVFSKERLPDTEKFSIGGPASVRGYRPSELRGDSGYLGTAELRRPFSIGNKMAVFRLTADTGQVVYKDIGRRDSGANLHSVGFGAIFYPTQGLVASIDVSKPVGSLPSNSDGRFTTVEAKNRIWMTISANF</sequence>
<dbReference type="EMBL" id="BMDI01000001">
    <property type="protein sequence ID" value="GGI18524.1"/>
    <property type="molecule type" value="Genomic_DNA"/>
</dbReference>
<organism evidence="7 8">
    <name type="scientific">Oxalicibacterium faecigallinarum</name>
    <dbReference type="NCBI Taxonomy" id="573741"/>
    <lineage>
        <taxon>Bacteria</taxon>
        <taxon>Pseudomonadati</taxon>
        <taxon>Pseudomonadota</taxon>
        <taxon>Betaproteobacteria</taxon>
        <taxon>Burkholderiales</taxon>
        <taxon>Oxalobacteraceae</taxon>
        <taxon>Oxalicibacterium</taxon>
    </lineage>
</organism>
<keyword evidence="1" id="KW-0472">Membrane</keyword>
<comment type="caution">
    <text evidence="7">The sequence shown here is derived from an EMBL/GenBank/DDBJ whole genome shotgun (WGS) entry which is preliminary data.</text>
</comment>
<evidence type="ECO:0000256" key="3">
    <source>
        <dbReference type="ARBA" id="ARBA00023237"/>
    </source>
</evidence>
<keyword evidence="2" id="KW-0812">Transmembrane</keyword>
<dbReference type="AlphaFoldDB" id="A0A8J3ARU7"/>
<dbReference type="GO" id="GO:0098046">
    <property type="term" value="C:type V protein secretion system complex"/>
    <property type="evidence" value="ECO:0007669"/>
    <property type="project" value="TreeGrafter"/>
</dbReference>
<proteinExistence type="predicted"/>
<evidence type="ECO:0000313" key="8">
    <source>
        <dbReference type="Proteomes" id="UP000642180"/>
    </source>
</evidence>
<evidence type="ECO:0000313" key="7">
    <source>
        <dbReference type="EMBL" id="GGI18524.1"/>
    </source>
</evidence>
<protein>
    <submittedName>
        <fullName evidence="7">Heme/hemopexin transporter protein HuxB</fullName>
    </submittedName>
</protein>
<accession>A0A8J3ARU7</accession>
<dbReference type="Gene3D" id="2.40.160.50">
    <property type="entry name" value="membrane protein fhac: a member of the omp85/tpsb transporter family"/>
    <property type="match status" value="1"/>
</dbReference>
<evidence type="ECO:0000256" key="4">
    <source>
        <dbReference type="SAM" id="MobiDB-lite"/>
    </source>
</evidence>
<evidence type="ECO:0000256" key="1">
    <source>
        <dbReference type="ARBA" id="ARBA00022452"/>
    </source>
</evidence>
<dbReference type="PANTHER" id="PTHR34597:SF1">
    <property type="entry name" value="HEME_HEMOPEXIN TRANSPORTER PROTEIN HUXB"/>
    <property type="match status" value="1"/>
</dbReference>
<dbReference type="GO" id="GO:0008320">
    <property type="term" value="F:protein transmembrane transporter activity"/>
    <property type="evidence" value="ECO:0007669"/>
    <property type="project" value="TreeGrafter"/>
</dbReference>
<keyword evidence="3" id="KW-0998">Cell outer membrane</keyword>
<dbReference type="InterPro" id="IPR013686">
    <property type="entry name" value="Polypept-transport_assoc_ShlB"/>
</dbReference>
<dbReference type="GO" id="GO:0046819">
    <property type="term" value="P:protein secretion by the type V secretion system"/>
    <property type="evidence" value="ECO:0007669"/>
    <property type="project" value="TreeGrafter"/>
</dbReference>
<dbReference type="InterPro" id="IPR051544">
    <property type="entry name" value="TPS_OM_transporter"/>
</dbReference>
<dbReference type="Pfam" id="PF08479">
    <property type="entry name" value="POTRA_2"/>
    <property type="match status" value="1"/>
</dbReference>
<evidence type="ECO:0000259" key="5">
    <source>
        <dbReference type="Pfam" id="PF03865"/>
    </source>
</evidence>
<feature type="region of interest" description="Disordered" evidence="4">
    <location>
        <begin position="1"/>
        <end position="32"/>
    </location>
</feature>